<dbReference type="EMBL" id="JXSX01000001">
    <property type="protein sequence ID" value="KIR65270.1"/>
    <property type="molecule type" value="Genomic_DNA"/>
</dbReference>
<evidence type="ECO:0000313" key="2">
    <source>
        <dbReference type="EMBL" id="KIR65270.1"/>
    </source>
</evidence>
<feature type="region of interest" description="Disordered" evidence="1">
    <location>
        <begin position="1"/>
        <end position="43"/>
    </location>
</feature>
<dbReference type="Proteomes" id="UP000032254">
    <property type="component" value="Unassembled WGS sequence"/>
</dbReference>
<accession>A0A1C4XM00</accession>
<dbReference type="Proteomes" id="UP000199375">
    <property type="component" value="Unassembled WGS sequence"/>
</dbReference>
<organism evidence="2 4">
    <name type="scientific">Micromonospora haikouensis</name>
    <dbReference type="NCBI Taxonomy" id="686309"/>
    <lineage>
        <taxon>Bacteria</taxon>
        <taxon>Bacillati</taxon>
        <taxon>Actinomycetota</taxon>
        <taxon>Actinomycetes</taxon>
        <taxon>Micromonosporales</taxon>
        <taxon>Micromonosporaceae</taxon>
        <taxon>Micromonospora</taxon>
    </lineage>
</organism>
<evidence type="ECO:0000313" key="4">
    <source>
        <dbReference type="Proteomes" id="UP000032254"/>
    </source>
</evidence>
<evidence type="ECO:0000256" key="1">
    <source>
        <dbReference type="SAM" id="MobiDB-lite"/>
    </source>
</evidence>
<evidence type="ECO:0000313" key="3">
    <source>
        <dbReference type="EMBL" id="SCF09474.1"/>
    </source>
</evidence>
<dbReference type="PATRIC" id="fig|47853.6.peg.1564"/>
<accession>A0A0D0X727</accession>
<reference evidence="3 5" key="2">
    <citation type="submission" date="2016-06" db="EMBL/GenBank/DDBJ databases">
        <authorList>
            <person name="Kjaerup R.B."/>
            <person name="Dalgaard T.S."/>
            <person name="Juul-Madsen H.R."/>
        </authorList>
    </citation>
    <scope>NUCLEOTIDE SEQUENCE [LARGE SCALE GENOMIC DNA]</scope>
    <source>
        <strain evidence="3 5">DSM 45626</strain>
    </source>
</reference>
<protein>
    <submittedName>
        <fullName evidence="2">Uncharacterized protein</fullName>
    </submittedName>
</protein>
<name>A0A0D0X727_9ACTN</name>
<dbReference type="EMBL" id="FMCW01000027">
    <property type="protein sequence ID" value="SCF09474.1"/>
    <property type="molecule type" value="Genomic_DNA"/>
</dbReference>
<dbReference type="RefSeq" id="WP_043962046.1">
    <property type="nucleotide sequence ID" value="NZ_CBDREH010000031.1"/>
</dbReference>
<dbReference type="AlphaFoldDB" id="A0A0D0X727"/>
<dbReference type="GeneID" id="301303957"/>
<keyword evidence="4" id="KW-1185">Reference proteome</keyword>
<gene>
    <name evidence="3" type="ORF">GA0070558_12769</name>
    <name evidence="2" type="ORF">TK50_07350</name>
</gene>
<evidence type="ECO:0000313" key="5">
    <source>
        <dbReference type="Proteomes" id="UP000199375"/>
    </source>
</evidence>
<sequence>MTITIPLEHPAPIPSAPPRAAGDRLSAGPPVTDPAPPARSSLGSRFRQALHRVRRNLLAVADDCPPILLYTAHRN</sequence>
<reference evidence="2 4" key="1">
    <citation type="submission" date="2015-01" db="EMBL/GenBank/DDBJ databases">
        <title>Sequencing and annotation of Micromonospora carbonacea strain JXNU-1 genome.</title>
        <authorList>
            <person name="Long Z."/>
            <person name="Huang Y."/>
            <person name="Jiang Y."/>
        </authorList>
    </citation>
    <scope>NUCLEOTIDE SEQUENCE [LARGE SCALE GENOMIC DNA]</scope>
    <source>
        <strain evidence="2 4">JXNU-1</strain>
    </source>
</reference>
<proteinExistence type="predicted"/>